<organism evidence="2 3">
    <name type="scientific">Araneus ventricosus</name>
    <name type="common">Orbweaver spider</name>
    <name type="synonym">Epeira ventricosa</name>
    <dbReference type="NCBI Taxonomy" id="182803"/>
    <lineage>
        <taxon>Eukaryota</taxon>
        <taxon>Metazoa</taxon>
        <taxon>Ecdysozoa</taxon>
        <taxon>Arthropoda</taxon>
        <taxon>Chelicerata</taxon>
        <taxon>Arachnida</taxon>
        <taxon>Araneae</taxon>
        <taxon>Araneomorphae</taxon>
        <taxon>Entelegynae</taxon>
        <taxon>Araneoidea</taxon>
        <taxon>Araneidae</taxon>
        <taxon>Araneus</taxon>
    </lineage>
</organism>
<accession>A0A4Y2IVI7</accession>
<evidence type="ECO:0000313" key="2">
    <source>
        <dbReference type="EMBL" id="GBM81594.1"/>
    </source>
</evidence>
<reference evidence="2 3" key="1">
    <citation type="journal article" date="2019" name="Sci. Rep.">
        <title>Orb-weaving spider Araneus ventricosus genome elucidates the spidroin gene catalogue.</title>
        <authorList>
            <person name="Kono N."/>
            <person name="Nakamura H."/>
            <person name="Ohtoshi R."/>
            <person name="Moran D.A.P."/>
            <person name="Shinohara A."/>
            <person name="Yoshida Y."/>
            <person name="Fujiwara M."/>
            <person name="Mori M."/>
            <person name="Tomita M."/>
            <person name="Arakawa K."/>
        </authorList>
    </citation>
    <scope>NUCLEOTIDE SEQUENCE [LARGE SCALE GENOMIC DNA]</scope>
</reference>
<dbReference type="OrthoDB" id="2107370at2759"/>
<dbReference type="AlphaFoldDB" id="A0A4Y2IVI7"/>
<keyword evidence="1" id="KW-0812">Transmembrane</keyword>
<protein>
    <submittedName>
        <fullName evidence="2">Uncharacterized protein</fullName>
    </submittedName>
</protein>
<proteinExistence type="predicted"/>
<evidence type="ECO:0000313" key="3">
    <source>
        <dbReference type="Proteomes" id="UP000499080"/>
    </source>
</evidence>
<name>A0A4Y2IVI7_ARAVE</name>
<keyword evidence="1" id="KW-1133">Transmembrane helix</keyword>
<comment type="caution">
    <text evidence="2">The sequence shown here is derived from an EMBL/GenBank/DDBJ whole genome shotgun (WGS) entry which is preliminary data.</text>
</comment>
<feature type="transmembrane region" description="Helical" evidence="1">
    <location>
        <begin position="6"/>
        <end position="28"/>
    </location>
</feature>
<gene>
    <name evidence="2" type="ORF">AVEN_82177_1</name>
</gene>
<keyword evidence="3" id="KW-1185">Reference proteome</keyword>
<dbReference type="EMBL" id="BGPR01002955">
    <property type="protein sequence ID" value="GBM81594.1"/>
    <property type="molecule type" value="Genomic_DNA"/>
</dbReference>
<evidence type="ECO:0000256" key="1">
    <source>
        <dbReference type="SAM" id="Phobius"/>
    </source>
</evidence>
<keyword evidence="1" id="KW-0472">Membrane</keyword>
<sequence>MELLGPWRIIFVVFVTYSMLPLSLRWCLFCGTISSVAHTIIVVSFTPVSERTFDFAKKHLQPTVIFQQDGGPPRWGIDVRAFLDTTFPNRWNDAMAQLPGHQDLQTSLTGFLLLGLHQRQSLLM</sequence>
<dbReference type="Proteomes" id="UP000499080">
    <property type="component" value="Unassembled WGS sequence"/>
</dbReference>